<keyword evidence="3" id="KW-1185">Reference proteome</keyword>
<comment type="caution">
    <text evidence="2">The sequence shown here is derived from an EMBL/GenBank/DDBJ whole genome shotgun (WGS) entry which is preliminary data.</text>
</comment>
<feature type="transmembrane region" description="Helical" evidence="1">
    <location>
        <begin position="104"/>
        <end position="123"/>
    </location>
</feature>
<keyword evidence="1" id="KW-0472">Membrane</keyword>
<dbReference type="Proteomes" id="UP000768471">
    <property type="component" value="Unassembled WGS sequence"/>
</dbReference>
<keyword evidence="1" id="KW-1133">Transmembrane helix</keyword>
<name>A0ABS0N7G0_9NEIS</name>
<evidence type="ECO:0000256" key="1">
    <source>
        <dbReference type="SAM" id="Phobius"/>
    </source>
</evidence>
<protein>
    <submittedName>
        <fullName evidence="2">Uncharacterized protein</fullName>
    </submittedName>
</protein>
<feature type="transmembrane region" description="Helical" evidence="1">
    <location>
        <begin position="74"/>
        <end position="92"/>
    </location>
</feature>
<feature type="transmembrane region" description="Helical" evidence="1">
    <location>
        <begin position="178"/>
        <end position="198"/>
    </location>
</feature>
<dbReference type="EMBL" id="JACSGR010000001">
    <property type="protein sequence ID" value="MBH5328248.1"/>
    <property type="molecule type" value="Genomic_DNA"/>
</dbReference>
<organism evidence="2 3">
    <name type="scientific">Eikenella glucosivorans</name>
    <dbReference type="NCBI Taxonomy" id="2766967"/>
    <lineage>
        <taxon>Bacteria</taxon>
        <taxon>Pseudomonadati</taxon>
        <taxon>Pseudomonadota</taxon>
        <taxon>Betaproteobacteria</taxon>
        <taxon>Neisseriales</taxon>
        <taxon>Neisseriaceae</taxon>
        <taxon>Eikenella</taxon>
    </lineage>
</organism>
<gene>
    <name evidence="2" type="ORF">H9Q10_00985</name>
</gene>
<evidence type="ECO:0000313" key="2">
    <source>
        <dbReference type="EMBL" id="MBH5328248.1"/>
    </source>
</evidence>
<feature type="transmembrane region" description="Helical" evidence="1">
    <location>
        <begin position="144"/>
        <end position="166"/>
    </location>
</feature>
<reference evidence="2 3" key="1">
    <citation type="submission" date="2020-09" db="EMBL/GenBank/DDBJ databases">
        <title>Eikenella S3660 sp. nov., isolated from a throat swab.</title>
        <authorList>
            <person name="Buhl M."/>
        </authorList>
    </citation>
    <scope>NUCLEOTIDE SEQUENCE [LARGE SCALE GENOMIC DNA]</scope>
    <source>
        <strain evidence="2 3">S3360</strain>
    </source>
</reference>
<proteinExistence type="predicted"/>
<sequence>MKESNNLKRMSVVVAILFTSLPIFGATDTWTLWSHWLGSVIFYSTTIYSTHRYYKIDNSNKDNIRNSIYSSQNLIISQVFLFAILVYGYISLLDGIKTSSMLQAYATISMYVSFFSIPTYYKLKGYISELKKTKNIENILGIPPDYWSLTLCAISSIILLSNIILIYCDIREPNTYKWLFTFWGTIFSTIIFVLSNTFETIISHKYGLSTENPENKES</sequence>
<evidence type="ECO:0000313" key="3">
    <source>
        <dbReference type="Proteomes" id="UP000768471"/>
    </source>
</evidence>
<accession>A0ABS0N7G0</accession>
<keyword evidence="1" id="KW-0812">Transmembrane</keyword>